<keyword evidence="1" id="KW-0472">Membrane</keyword>
<reference evidence="2" key="1">
    <citation type="submission" date="2019-07" db="EMBL/GenBank/DDBJ databases">
        <authorList>
            <person name="De-Chao Zhang Q."/>
        </authorList>
    </citation>
    <scope>NUCLEOTIDE SEQUENCE</scope>
    <source>
        <strain evidence="2">TP-CH-4</strain>
    </source>
</reference>
<keyword evidence="1" id="KW-0812">Transmembrane</keyword>
<dbReference type="AlphaFoldDB" id="A0A967AW97"/>
<dbReference type="RefSeq" id="WP_152576092.1">
    <property type="nucleotide sequence ID" value="NZ_VIKU02000011.1"/>
</dbReference>
<gene>
    <name evidence="2" type="ORF">FK220_019745</name>
</gene>
<evidence type="ECO:0000313" key="3">
    <source>
        <dbReference type="Proteomes" id="UP000707206"/>
    </source>
</evidence>
<proteinExistence type="predicted"/>
<name>A0A967AW97_9FLAO</name>
<sequence length="411" mass="44489">MMKENPTCVLAKEDGEYKTTTFVFIIFCCLFYIPQGYSQNLDDYRSVSSGNWTIISVWEIYDGDSWVAASDYPGQKRTAHNVHIRGGNEVSINSAISKEINTVIVGDGLAERDLLKVTNTASLKTSKIIIEAGGDARWTSNVSLHLPEGSAFVIEPGGDLDADKSCNASKRLIIGSNIYASCNGGAGADYSFKDLKKSGGSLAVLPSFEGMLCLGQPLRLLANPVGTGVSTAAITWLGKGPNGFSFSSKEENPLINGLAIGSYTFSVVISDKSGNFHKNEIRLEVPEVPVLDSQPENTKTATGISTFFSLEGASSSLYRYQWQVNSDGGSEFIDVGDGPDYSGSTTPILTIQRPRRDMNLYRYRVIVSKNEAVCGTTASNAAVLTVIENQRATENRDVQPPKDKRQVILPF</sequence>
<dbReference type="Proteomes" id="UP000707206">
    <property type="component" value="Unassembled WGS sequence"/>
</dbReference>
<organism evidence="2 3">
    <name type="scientific">Pelagihabitans pacificus</name>
    <dbReference type="NCBI Taxonomy" id="2696054"/>
    <lineage>
        <taxon>Bacteria</taxon>
        <taxon>Pseudomonadati</taxon>
        <taxon>Bacteroidota</taxon>
        <taxon>Flavobacteriia</taxon>
        <taxon>Flavobacteriales</taxon>
        <taxon>Flavobacteriaceae</taxon>
        <taxon>Pelagihabitans</taxon>
    </lineage>
</organism>
<evidence type="ECO:0000313" key="2">
    <source>
        <dbReference type="EMBL" id="NHF61596.1"/>
    </source>
</evidence>
<feature type="transmembrane region" description="Helical" evidence="1">
    <location>
        <begin position="21"/>
        <end position="37"/>
    </location>
</feature>
<accession>A0A967AW97</accession>
<dbReference type="EMBL" id="VIKU02000011">
    <property type="protein sequence ID" value="NHF61596.1"/>
    <property type="molecule type" value="Genomic_DNA"/>
</dbReference>
<keyword evidence="1" id="KW-1133">Transmembrane helix</keyword>
<evidence type="ECO:0000256" key="1">
    <source>
        <dbReference type="SAM" id="Phobius"/>
    </source>
</evidence>
<reference evidence="2" key="2">
    <citation type="submission" date="2020-03" db="EMBL/GenBank/DDBJ databases">
        <title>Flavobacteriaceae bacterium strain TP-CH-4, a member of the family Flavobacteriaceae isolated from a deep-sea seamount.</title>
        <authorList>
            <person name="Zhang D.-C."/>
        </authorList>
    </citation>
    <scope>NUCLEOTIDE SEQUENCE</scope>
    <source>
        <strain evidence="2">TP-CH-4</strain>
    </source>
</reference>
<comment type="caution">
    <text evidence="2">The sequence shown here is derived from an EMBL/GenBank/DDBJ whole genome shotgun (WGS) entry which is preliminary data.</text>
</comment>
<evidence type="ECO:0008006" key="4">
    <source>
        <dbReference type="Google" id="ProtNLM"/>
    </source>
</evidence>
<protein>
    <recommendedName>
        <fullName evidence="4">Ig-like domain-containing protein</fullName>
    </recommendedName>
</protein>
<keyword evidence="3" id="KW-1185">Reference proteome</keyword>